<gene>
    <name evidence="1" type="ORF">H0H81_011066</name>
</gene>
<accession>A0A9P7GIQ7</accession>
<keyword evidence="2" id="KW-1185">Reference proteome</keyword>
<protein>
    <submittedName>
        <fullName evidence="1">Uncharacterized protein</fullName>
    </submittedName>
</protein>
<dbReference type="Proteomes" id="UP000717328">
    <property type="component" value="Unassembled WGS sequence"/>
</dbReference>
<name>A0A9P7GIQ7_9AGAR</name>
<dbReference type="AlphaFoldDB" id="A0A9P7GIQ7"/>
<dbReference type="OrthoDB" id="3063971at2759"/>
<reference evidence="1" key="1">
    <citation type="submission" date="2021-02" db="EMBL/GenBank/DDBJ databases">
        <authorList>
            <person name="Nieuwenhuis M."/>
            <person name="Van De Peppel L.J.J."/>
        </authorList>
    </citation>
    <scope>NUCLEOTIDE SEQUENCE</scope>
    <source>
        <strain evidence="1">D49</strain>
    </source>
</reference>
<evidence type="ECO:0000313" key="1">
    <source>
        <dbReference type="EMBL" id="KAG5650783.1"/>
    </source>
</evidence>
<evidence type="ECO:0000313" key="2">
    <source>
        <dbReference type="Proteomes" id="UP000717328"/>
    </source>
</evidence>
<dbReference type="EMBL" id="JABCKI010000365">
    <property type="protein sequence ID" value="KAG5650783.1"/>
    <property type="molecule type" value="Genomic_DNA"/>
</dbReference>
<proteinExistence type="predicted"/>
<reference evidence="1" key="2">
    <citation type="submission" date="2021-10" db="EMBL/GenBank/DDBJ databases">
        <title>Phylogenomics reveals ancestral predisposition of the termite-cultivated fungus Termitomyces towards a domesticated lifestyle.</title>
        <authorList>
            <person name="Auxier B."/>
            <person name="Grum-Grzhimaylo A."/>
            <person name="Cardenas M.E."/>
            <person name="Lodge J.D."/>
            <person name="Laessoe T."/>
            <person name="Pedersen O."/>
            <person name="Smith M.E."/>
            <person name="Kuyper T.W."/>
            <person name="Franco-Molano E.A."/>
            <person name="Baroni T.J."/>
            <person name="Aanen D.K."/>
        </authorList>
    </citation>
    <scope>NUCLEOTIDE SEQUENCE</scope>
    <source>
        <strain evidence="1">D49</strain>
    </source>
</reference>
<organism evidence="1 2">
    <name type="scientific">Sphagnurus paluster</name>
    <dbReference type="NCBI Taxonomy" id="117069"/>
    <lineage>
        <taxon>Eukaryota</taxon>
        <taxon>Fungi</taxon>
        <taxon>Dikarya</taxon>
        <taxon>Basidiomycota</taxon>
        <taxon>Agaricomycotina</taxon>
        <taxon>Agaricomycetes</taxon>
        <taxon>Agaricomycetidae</taxon>
        <taxon>Agaricales</taxon>
        <taxon>Tricholomatineae</taxon>
        <taxon>Lyophyllaceae</taxon>
        <taxon>Sphagnurus</taxon>
    </lineage>
</organism>
<comment type="caution">
    <text evidence="1">The sequence shown here is derived from an EMBL/GenBank/DDBJ whole genome shotgun (WGS) entry which is preliminary data.</text>
</comment>
<sequence>MTFIVYGSTEHLLECLNAVPLLRRLALISQLCDSDNTWDMPVVPDPRFGIDESMLKHLAAPVPSINLEPKSNSLTLCPFLEEIELVFPLEIKVSVKPIIPFLLSRTTLAPSGVSRLRHAHFYLRVLESWESAPDIPTELGTALEAGLDLRIYYYPDTEKRAAEPVPVFSAKRDIIISQPHVDWKPHPRLFVNTSRY</sequence>